<dbReference type="InterPro" id="IPR011583">
    <property type="entry name" value="Chitinase_II/V-like_cat"/>
</dbReference>
<sequence length="856" mass="92613">MAFDYVIAGGGTAGLVVANRLTENPAITVAVVEPGPDMRDDPGVLDLNSAGVTYSPALDWNFNSTAQPQLSDRVIAHHAGKALGGTTVINGLYYIRGNKADYDAWEQLGNPGWNWDTLLPYFLRSEKFAVPTNAQREVGISYDPRYHGEEGPVNTGYIYTIENGSFYDSARETSEKLGFSLNRDMNGGNNRGFGAYPKTLDREANVRESASRAYYEPIDGRPNLKVIHGTVKRIVFGNSAHGELVATGLEYTDEKGDLQTVTAKREVVLSTGTYVSPLILEASGIGNPGVLARAGVQPRLELPAVGEGFQDQPLWVLMFQAKRKLTGQVPFASFSTARDIFGAKTDSIDASTKEKLSSWSELIAERLEGGISASALEKRFQVQHDVIFDKEASMAEYEFFSLPDITGMVFSTTLPFSWGSVHLNAAGEIEKPVIDPNFLSVDFDLHVAKEVGRIARKLWSTKPLSDFVGDLVAPGAGALPEDATDEQWTQFLTSACAPASHCIGTCAMLPRELGGVVDPTLKVYGTANVRVVDASVIPHLMSGHTSAAVYAVAEKAADLIKASLAFATPETFLDSANTSTSQPFETVDSVKRRFSPNTKVCLSIGGWGSNVGFEKGSLPANQASYANNVASVIQRLNFDCVDIDWEYPGGGGAEYKLGNAASSSEEQIKNYPSFLGAIKRAIGGGKELSIAVPGLDADMGAFTPATCQAILPHVDFVNVMSYDLMNRRSTTTQHHASVTGSKQSMNAYIKNGIPAAKLNLGFPFYAKWFTLQTNTFWTWDTPVEIAKKFTDIVAPLQLGGIMAWSFGEDSFDYAHIKALQAGYKGAKAPTKRTNPDAEYWPTTWRYVGPSRPSADS</sequence>
<feature type="domain" description="GH18" evidence="8">
    <location>
        <begin position="519"/>
        <end position="826"/>
    </location>
</feature>
<name>A0ABR1NUB5_DIAER</name>
<evidence type="ECO:0000256" key="4">
    <source>
        <dbReference type="ARBA" id="ARBA00022630"/>
    </source>
</evidence>
<dbReference type="InterPro" id="IPR036188">
    <property type="entry name" value="FAD/NAD-bd_sf"/>
</dbReference>
<dbReference type="Gene3D" id="4.10.450.10">
    <property type="entry name" value="Glucose Oxidase, domain 2"/>
    <property type="match status" value="1"/>
</dbReference>
<keyword evidence="6" id="KW-0560">Oxidoreductase</keyword>
<comment type="caution">
    <text evidence="9">The sequence shown here is derived from an EMBL/GenBank/DDBJ whole genome shotgun (WGS) entry which is preliminary data.</text>
</comment>
<dbReference type="PANTHER" id="PTHR11552:SF201">
    <property type="entry name" value="GLUCOSE-METHANOL-CHOLINE OXIDOREDUCTASE N-TERMINAL DOMAIN-CONTAINING PROTEIN"/>
    <property type="match status" value="1"/>
</dbReference>
<comment type="similarity">
    <text evidence="2 7">Belongs to the GMC oxidoreductase family.</text>
</comment>
<keyword evidence="5 7" id="KW-0274">FAD</keyword>
<proteinExistence type="inferred from homology"/>
<dbReference type="EC" id="3.2.1.14" evidence="3"/>
<evidence type="ECO:0000259" key="8">
    <source>
        <dbReference type="PROSITE" id="PS51910"/>
    </source>
</evidence>
<dbReference type="Gene3D" id="3.30.560.10">
    <property type="entry name" value="Glucose Oxidase, domain 3"/>
    <property type="match status" value="1"/>
</dbReference>
<dbReference type="Pfam" id="PF00732">
    <property type="entry name" value="GMC_oxred_N"/>
    <property type="match status" value="1"/>
</dbReference>
<dbReference type="SUPFAM" id="SSF54373">
    <property type="entry name" value="FAD-linked reductases, C-terminal domain"/>
    <property type="match status" value="1"/>
</dbReference>
<evidence type="ECO:0000256" key="3">
    <source>
        <dbReference type="ARBA" id="ARBA00012729"/>
    </source>
</evidence>
<dbReference type="Pfam" id="PF05199">
    <property type="entry name" value="GMC_oxred_C"/>
    <property type="match status" value="1"/>
</dbReference>
<dbReference type="InterPro" id="IPR007867">
    <property type="entry name" value="GMC_OxRtase_C"/>
</dbReference>
<dbReference type="InterPro" id="IPR012132">
    <property type="entry name" value="GMC_OxRdtase"/>
</dbReference>
<evidence type="ECO:0000313" key="9">
    <source>
        <dbReference type="EMBL" id="KAK7715660.1"/>
    </source>
</evidence>
<dbReference type="SUPFAM" id="SSF51905">
    <property type="entry name" value="FAD/NAD(P)-binding domain"/>
    <property type="match status" value="1"/>
</dbReference>
<dbReference type="PANTHER" id="PTHR11552">
    <property type="entry name" value="GLUCOSE-METHANOL-CHOLINE GMC OXIDOREDUCTASE"/>
    <property type="match status" value="1"/>
</dbReference>
<dbReference type="PROSITE" id="PS51910">
    <property type="entry name" value="GH18_2"/>
    <property type="match status" value="1"/>
</dbReference>
<evidence type="ECO:0000256" key="2">
    <source>
        <dbReference type="ARBA" id="ARBA00010790"/>
    </source>
</evidence>
<reference evidence="9 10" key="1">
    <citation type="submission" date="2024-02" db="EMBL/GenBank/DDBJ databases">
        <title>De novo assembly and annotation of 12 fungi associated with fruit tree decline syndrome in Ontario, Canada.</title>
        <authorList>
            <person name="Sulman M."/>
            <person name="Ellouze W."/>
            <person name="Ilyukhin E."/>
        </authorList>
    </citation>
    <scope>NUCLEOTIDE SEQUENCE [LARGE SCALE GENOMIC DNA]</scope>
    <source>
        <strain evidence="9 10">M169</strain>
    </source>
</reference>
<dbReference type="Gene3D" id="3.50.50.60">
    <property type="entry name" value="FAD/NAD(P)-binding domain"/>
    <property type="match status" value="1"/>
</dbReference>
<dbReference type="InterPro" id="IPR001223">
    <property type="entry name" value="Glyco_hydro18_cat"/>
</dbReference>
<dbReference type="Gene3D" id="3.20.20.80">
    <property type="entry name" value="Glycosidases"/>
    <property type="match status" value="1"/>
</dbReference>
<gene>
    <name evidence="9" type="ORF">SLS63_011336</name>
</gene>
<dbReference type="PROSITE" id="PS00624">
    <property type="entry name" value="GMC_OXRED_2"/>
    <property type="match status" value="1"/>
</dbReference>
<evidence type="ECO:0000256" key="6">
    <source>
        <dbReference type="ARBA" id="ARBA00023002"/>
    </source>
</evidence>
<evidence type="ECO:0000313" key="10">
    <source>
        <dbReference type="Proteomes" id="UP001430848"/>
    </source>
</evidence>
<comment type="cofactor">
    <cofactor evidence="1">
        <name>FAD</name>
        <dbReference type="ChEBI" id="CHEBI:57692"/>
    </cofactor>
</comment>
<dbReference type="InterPro" id="IPR027424">
    <property type="entry name" value="Glucose_Oxidase_domain_2"/>
</dbReference>
<evidence type="ECO:0000256" key="5">
    <source>
        <dbReference type="ARBA" id="ARBA00022827"/>
    </source>
</evidence>
<keyword evidence="10" id="KW-1185">Reference proteome</keyword>
<dbReference type="SUPFAM" id="SSF51445">
    <property type="entry name" value="(Trans)glycosidases"/>
    <property type="match status" value="1"/>
</dbReference>
<dbReference type="SMART" id="SM00636">
    <property type="entry name" value="Glyco_18"/>
    <property type="match status" value="1"/>
</dbReference>
<dbReference type="Pfam" id="PF00704">
    <property type="entry name" value="Glyco_hydro_18"/>
    <property type="match status" value="1"/>
</dbReference>
<dbReference type="InterPro" id="IPR017853">
    <property type="entry name" value="GH"/>
</dbReference>
<dbReference type="PROSITE" id="PS00623">
    <property type="entry name" value="GMC_OXRED_1"/>
    <property type="match status" value="1"/>
</dbReference>
<keyword evidence="4 7" id="KW-0285">Flavoprotein</keyword>
<organism evidence="9 10">
    <name type="scientific">Diaporthe eres</name>
    <name type="common">Phomopsis oblonga</name>
    <dbReference type="NCBI Taxonomy" id="83184"/>
    <lineage>
        <taxon>Eukaryota</taxon>
        <taxon>Fungi</taxon>
        <taxon>Dikarya</taxon>
        <taxon>Ascomycota</taxon>
        <taxon>Pezizomycotina</taxon>
        <taxon>Sordariomycetes</taxon>
        <taxon>Sordariomycetidae</taxon>
        <taxon>Diaporthales</taxon>
        <taxon>Diaporthaceae</taxon>
        <taxon>Diaporthe</taxon>
        <taxon>Diaporthe eres species complex</taxon>
    </lineage>
</organism>
<accession>A0ABR1NUB5</accession>
<dbReference type="InterPro" id="IPR000172">
    <property type="entry name" value="GMC_OxRdtase_N"/>
</dbReference>
<dbReference type="Proteomes" id="UP001430848">
    <property type="component" value="Unassembled WGS sequence"/>
</dbReference>
<evidence type="ECO:0000256" key="7">
    <source>
        <dbReference type="RuleBase" id="RU003968"/>
    </source>
</evidence>
<dbReference type="EMBL" id="JAKNSF020000106">
    <property type="protein sequence ID" value="KAK7715660.1"/>
    <property type="molecule type" value="Genomic_DNA"/>
</dbReference>
<evidence type="ECO:0000256" key="1">
    <source>
        <dbReference type="ARBA" id="ARBA00001974"/>
    </source>
</evidence>
<protein>
    <recommendedName>
        <fullName evidence="3">chitinase</fullName>
        <ecNumber evidence="3">3.2.1.14</ecNumber>
    </recommendedName>
</protein>